<keyword evidence="1" id="KW-1133">Transmembrane helix</keyword>
<dbReference type="RefSeq" id="WP_015323457.1">
    <property type="nucleotide sequence ID" value="NC_019976.1"/>
</dbReference>
<keyword evidence="1" id="KW-0472">Membrane</keyword>
<feature type="transmembrane region" description="Helical" evidence="1">
    <location>
        <begin position="163"/>
        <end position="184"/>
    </location>
</feature>
<protein>
    <submittedName>
        <fullName evidence="2">Uncharacterized protein</fullName>
    </submittedName>
</protein>
<keyword evidence="1" id="KW-0812">Transmembrane</keyword>
<accession>L0K4T1</accession>
<feature type="transmembrane region" description="Helical" evidence="1">
    <location>
        <begin position="133"/>
        <end position="157"/>
    </location>
</feature>
<feature type="transmembrane region" description="Helical" evidence="1">
    <location>
        <begin position="191"/>
        <end position="213"/>
    </location>
</feature>
<dbReference type="KEGG" id="nou:Natoc_4338"/>
<dbReference type="GeneID" id="14406064"/>
<dbReference type="HOGENOM" id="CLU_095712_1_0_2"/>
<organism evidence="2 3">
    <name type="scientific">Natronococcus occultus SP4</name>
    <dbReference type="NCBI Taxonomy" id="694430"/>
    <lineage>
        <taxon>Archaea</taxon>
        <taxon>Methanobacteriati</taxon>
        <taxon>Methanobacteriota</taxon>
        <taxon>Stenosarchaea group</taxon>
        <taxon>Halobacteria</taxon>
        <taxon>Halobacteriales</taxon>
        <taxon>Natrialbaceae</taxon>
        <taxon>Natronococcus</taxon>
    </lineage>
</organism>
<proteinExistence type="predicted"/>
<feature type="transmembrane region" description="Helical" evidence="1">
    <location>
        <begin position="60"/>
        <end position="80"/>
    </location>
</feature>
<feature type="transmembrane region" description="Helical" evidence="1">
    <location>
        <begin position="34"/>
        <end position="54"/>
    </location>
</feature>
<keyword evidence="3" id="KW-1185">Reference proteome</keyword>
<evidence type="ECO:0000256" key="1">
    <source>
        <dbReference type="SAM" id="Phobius"/>
    </source>
</evidence>
<dbReference type="Proteomes" id="UP000010878">
    <property type="component" value="Plasmid 2"/>
</dbReference>
<sequence length="247" mass="26160">MSSPSSSGESTLSSSEESVYESNFIPYINKWGRITSLLAIALSFGPALTLLAVFEIVPPAGAIVGGFLSVAITFGMIWFIEPISYYPVLGIPGTYMAFLSGNISNLRLPCAAAAQESADVEPGTPQGSIISTIAIAGSIFVNVTILTVGVFALVPVFEALPEFVRNALESYLVPAVFGAIFAQFGRDYPKIAAVGFCIALIMTLLMEFGFLAFLPGVPLYAVIVVSVFGTIYVAKLMWENGLVEADT</sequence>
<dbReference type="AlphaFoldDB" id="L0K4T1"/>
<evidence type="ECO:0000313" key="2">
    <source>
        <dbReference type="EMBL" id="AGB40026.1"/>
    </source>
</evidence>
<evidence type="ECO:0000313" key="3">
    <source>
        <dbReference type="Proteomes" id="UP000010878"/>
    </source>
</evidence>
<feature type="transmembrane region" description="Helical" evidence="1">
    <location>
        <begin position="219"/>
        <end position="238"/>
    </location>
</feature>
<geneLocation type="plasmid" evidence="2">
    <name>2</name>
</geneLocation>
<reference evidence="2 3" key="1">
    <citation type="submission" date="2012-11" db="EMBL/GenBank/DDBJ databases">
        <title>FINISHED of Natronococcus occultus SP4, DSM 3396.</title>
        <authorList>
            <consortium name="DOE Joint Genome Institute"/>
            <person name="Eisen J."/>
            <person name="Huntemann M."/>
            <person name="Wei C.-L."/>
            <person name="Han J."/>
            <person name="Detter J.C."/>
            <person name="Han C."/>
            <person name="Tapia R."/>
            <person name="Chen A."/>
            <person name="Kyrpides N."/>
            <person name="Mavromatis K."/>
            <person name="Markowitz V."/>
            <person name="Szeto E."/>
            <person name="Ivanova N."/>
            <person name="Mikhailova N."/>
            <person name="Ovchinnikova G."/>
            <person name="Pagani I."/>
            <person name="Pati A."/>
            <person name="Goodwin L."/>
            <person name="Nordberg H.P."/>
            <person name="Cantor M.N."/>
            <person name="Hua S.X."/>
            <person name="Woyke T."/>
            <person name="Eisen J."/>
            <person name="Klenk H.-P."/>
            <person name="Klenk H.-P."/>
        </authorList>
    </citation>
    <scope>NUCLEOTIDE SEQUENCE [LARGE SCALE GENOMIC DNA]</scope>
    <source>
        <strain evidence="2 3">SP4</strain>
        <plasmid evidence="3">Plasmid 2</plasmid>
    </source>
</reference>
<gene>
    <name evidence="2" type="ORF">Natoc_4338</name>
</gene>
<keyword evidence="2" id="KW-0614">Plasmid</keyword>
<dbReference type="EMBL" id="CP003931">
    <property type="protein sequence ID" value="AGB40026.1"/>
    <property type="molecule type" value="Genomic_DNA"/>
</dbReference>
<name>L0K4T1_9EURY</name>